<dbReference type="OrthoDB" id="14196at2"/>
<feature type="region of interest" description="Disordered" evidence="12">
    <location>
        <begin position="280"/>
        <end position="315"/>
    </location>
</feature>
<keyword evidence="16" id="KW-1185">Reference proteome</keyword>
<evidence type="ECO:0000256" key="10">
    <source>
        <dbReference type="ARBA" id="ARBA00023288"/>
    </source>
</evidence>
<keyword evidence="5 11" id="KW-0732">Signal</keyword>
<evidence type="ECO:0000313" key="15">
    <source>
        <dbReference type="EMBL" id="RCW69659.1"/>
    </source>
</evidence>
<comment type="subcellular location">
    <subcellularLocation>
        <location evidence="2 11">Cell membrane</location>
        <topology evidence="2 11">Lipid-anchor</topology>
    </subcellularLocation>
</comment>
<dbReference type="InterPro" id="IPR023059">
    <property type="entry name" value="Foldase_PrsA"/>
</dbReference>
<evidence type="ECO:0000256" key="4">
    <source>
        <dbReference type="ARBA" id="ARBA00022475"/>
    </source>
</evidence>
<dbReference type="InterPro" id="IPR000297">
    <property type="entry name" value="PPIase_PpiC"/>
</dbReference>
<dbReference type="AlphaFoldDB" id="A0A368XQ45"/>
<evidence type="ECO:0000256" key="1">
    <source>
        <dbReference type="ARBA" id="ARBA00000971"/>
    </source>
</evidence>
<feature type="chain" id="PRO_5016827025" description="Foldase protein PrsA" evidence="13">
    <location>
        <begin position="22"/>
        <end position="315"/>
    </location>
</feature>
<proteinExistence type="inferred from homology"/>
<dbReference type="GO" id="GO:0015031">
    <property type="term" value="P:protein transport"/>
    <property type="evidence" value="ECO:0007669"/>
    <property type="project" value="InterPro"/>
</dbReference>
<dbReference type="RefSeq" id="WP_114352881.1">
    <property type="nucleotide sequence ID" value="NZ_QPJJ01000007.1"/>
</dbReference>
<dbReference type="SUPFAM" id="SSF54534">
    <property type="entry name" value="FKBP-like"/>
    <property type="match status" value="1"/>
</dbReference>
<protein>
    <recommendedName>
        <fullName evidence="11">Foldase protein PrsA</fullName>
        <ecNumber evidence="11">5.2.1.8</ecNumber>
    </recommendedName>
</protein>
<dbReference type="GO" id="GO:0006457">
    <property type="term" value="P:protein folding"/>
    <property type="evidence" value="ECO:0007669"/>
    <property type="project" value="UniProtKB-UniRule"/>
</dbReference>
<comment type="function">
    <text evidence="11">Plays a major role in protein secretion by helping the post-translocational extracellular folding of several secreted proteins.</text>
</comment>
<keyword evidence="6 11" id="KW-0697">Rotamase</keyword>
<dbReference type="Gene3D" id="1.10.3120.10">
    <property type="entry name" value="Trigger factor, C-terminal domain"/>
    <property type="match status" value="1"/>
</dbReference>
<accession>A0A368XQ45</accession>
<dbReference type="InterPro" id="IPR050245">
    <property type="entry name" value="PrsA_foldase"/>
</dbReference>
<dbReference type="HAMAP" id="MF_01145">
    <property type="entry name" value="Foldase_PrsA"/>
    <property type="match status" value="1"/>
</dbReference>
<dbReference type="Pfam" id="PF00639">
    <property type="entry name" value="Rotamase"/>
    <property type="match status" value="1"/>
</dbReference>
<comment type="caution">
    <text evidence="15">The sequence shown here is derived from an EMBL/GenBank/DDBJ whole genome shotgun (WGS) entry which is preliminary data.</text>
</comment>
<dbReference type="GO" id="GO:0005886">
    <property type="term" value="C:plasma membrane"/>
    <property type="evidence" value="ECO:0007669"/>
    <property type="project" value="UniProtKB-SubCell"/>
</dbReference>
<dbReference type="Proteomes" id="UP000252585">
    <property type="component" value="Unassembled WGS sequence"/>
</dbReference>
<evidence type="ECO:0000256" key="5">
    <source>
        <dbReference type="ARBA" id="ARBA00022729"/>
    </source>
</evidence>
<dbReference type="PANTHER" id="PTHR47245:SF1">
    <property type="entry name" value="FOLDASE PROTEIN PRSA"/>
    <property type="match status" value="1"/>
</dbReference>
<evidence type="ECO:0000256" key="11">
    <source>
        <dbReference type="HAMAP-Rule" id="MF_01145"/>
    </source>
</evidence>
<evidence type="ECO:0000256" key="13">
    <source>
        <dbReference type="SAM" id="SignalP"/>
    </source>
</evidence>
<keyword evidence="7 11" id="KW-0472">Membrane</keyword>
<dbReference type="InterPro" id="IPR027304">
    <property type="entry name" value="Trigger_fact/SurA_dom_sf"/>
</dbReference>
<evidence type="ECO:0000256" key="7">
    <source>
        <dbReference type="ARBA" id="ARBA00023136"/>
    </source>
</evidence>
<dbReference type="PROSITE" id="PS51257">
    <property type="entry name" value="PROKAR_LIPOPROTEIN"/>
    <property type="match status" value="1"/>
</dbReference>
<dbReference type="PANTHER" id="PTHR47245">
    <property type="entry name" value="PEPTIDYLPROLYL ISOMERASE"/>
    <property type="match status" value="1"/>
</dbReference>
<dbReference type="InterPro" id="IPR046357">
    <property type="entry name" value="PPIase_dom_sf"/>
</dbReference>
<evidence type="ECO:0000313" key="16">
    <source>
        <dbReference type="Proteomes" id="UP000252585"/>
    </source>
</evidence>
<evidence type="ECO:0000256" key="6">
    <source>
        <dbReference type="ARBA" id="ARBA00023110"/>
    </source>
</evidence>
<keyword evidence="9 11" id="KW-0413">Isomerase</keyword>
<keyword evidence="10 11" id="KW-0449">Lipoprotein</keyword>
<dbReference type="GO" id="GO:0003755">
    <property type="term" value="F:peptidyl-prolyl cis-trans isomerase activity"/>
    <property type="evidence" value="ECO:0007669"/>
    <property type="project" value="UniProtKB-UniRule"/>
</dbReference>
<dbReference type="Gene3D" id="3.10.50.40">
    <property type="match status" value="1"/>
</dbReference>
<feature type="compositionally biased region" description="Acidic residues" evidence="12">
    <location>
        <begin position="292"/>
        <end position="315"/>
    </location>
</feature>
<organism evidence="15 16">
    <name type="scientific">Saliterribacillus persicus</name>
    <dbReference type="NCBI Taxonomy" id="930114"/>
    <lineage>
        <taxon>Bacteria</taxon>
        <taxon>Bacillati</taxon>
        <taxon>Bacillota</taxon>
        <taxon>Bacilli</taxon>
        <taxon>Bacillales</taxon>
        <taxon>Bacillaceae</taxon>
        <taxon>Saliterribacillus</taxon>
    </lineage>
</organism>
<evidence type="ECO:0000256" key="9">
    <source>
        <dbReference type="ARBA" id="ARBA00023235"/>
    </source>
</evidence>
<dbReference type="EC" id="5.2.1.8" evidence="11"/>
<evidence type="ECO:0000256" key="8">
    <source>
        <dbReference type="ARBA" id="ARBA00023139"/>
    </source>
</evidence>
<name>A0A368XQ45_9BACI</name>
<dbReference type="InterPro" id="IPR037041">
    <property type="entry name" value="Trigger_fac_C_sf"/>
</dbReference>
<keyword evidence="4 11" id="KW-1003">Cell membrane</keyword>
<evidence type="ECO:0000256" key="2">
    <source>
        <dbReference type="ARBA" id="ARBA00004193"/>
    </source>
</evidence>
<comment type="catalytic activity">
    <reaction evidence="1 11">
        <text>[protein]-peptidylproline (omega=180) = [protein]-peptidylproline (omega=0)</text>
        <dbReference type="Rhea" id="RHEA:16237"/>
        <dbReference type="Rhea" id="RHEA-COMP:10747"/>
        <dbReference type="Rhea" id="RHEA-COMP:10748"/>
        <dbReference type="ChEBI" id="CHEBI:83833"/>
        <dbReference type="ChEBI" id="CHEBI:83834"/>
        <dbReference type="EC" id="5.2.1.8"/>
    </reaction>
</comment>
<keyword evidence="8 11" id="KW-0564">Palmitate</keyword>
<evidence type="ECO:0000256" key="12">
    <source>
        <dbReference type="SAM" id="MobiDB-lite"/>
    </source>
</evidence>
<comment type="similarity">
    <text evidence="3 11">Belongs to the PrsA family.</text>
</comment>
<sequence>MRKFVLATTIAAGVLTLSACSSDDPETVVETGSGDITKEEFYNELKSTSGSEVLQQMVLKTILENNYDVSDEEVDQEIETFKEQYGEQWESVLAQSGYEDEEAFKEDLRINLLQEKAVTEDIEVTDEEIENRYERMQTDLVASHILVEDEATANEVMEKIESGEDFATLAEEFSTDTASAANGGNLEQFSAGSMVPEFEEAAYALEIGEVSEPVQTDYGYHIIKVTDRVEAEDVEPLEDVKEEIRKEIAQTKIDQTAAQAKLQELMESAEIDVKIEEFKDLFEQPEAPTEGVTEEPVTEDEAEEPAAEEETETQE</sequence>
<feature type="signal peptide" evidence="13">
    <location>
        <begin position="1"/>
        <end position="21"/>
    </location>
</feature>
<dbReference type="EMBL" id="QPJJ01000007">
    <property type="protein sequence ID" value="RCW69659.1"/>
    <property type="molecule type" value="Genomic_DNA"/>
</dbReference>
<gene>
    <name evidence="11" type="primary">prsA</name>
    <name evidence="15" type="ORF">DFR57_10747</name>
</gene>
<feature type="domain" description="PpiC" evidence="14">
    <location>
        <begin position="137"/>
        <end position="227"/>
    </location>
</feature>
<dbReference type="SUPFAM" id="SSF109998">
    <property type="entry name" value="Triger factor/SurA peptide-binding domain-like"/>
    <property type="match status" value="1"/>
</dbReference>
<evidence type="ECO:0000259" key="14">
    <source>
        <dbReference type="PROSITE" id="PS50198"/>
    </source>
</evidence>
<dbReference type="PROSITE" id="PS50198">
    <property type="entry name" value="PPIC_PPIASE_2"/>
    <property type="match status" value="1"/>
</dbReference>
<evidence type="ECO:0000256" key="3">
    <source>
        <dbReference type="ARBA" id="ARBA00006071"/>
    </source>
</evidence>
<reference evidence="15 16" key="1">
    <citation type="submission" date="2018-07" db="EMBL/GenBank/DDBJ databases">
        <title>Genomic Encyclopedia of Type Strains, Phase IV (KMG-IV): sequencing the most valuable type-strain genomes for metagenomic binning, comparative biology and taxonomic classification.</title>
        <authorList>
            <person name="Goeker M."/>
        </authorList>
    </citation>
    <scope>NUCLEOTIDE SEQUENCE [LARGE SCALE GENOMIC DNA]</scope>
    <source>
        <strain evidence="15 16">DSM 27696</strain>
    </source>
</reference>